<dbReference type="Pfam" id="PF01575">
    <property type="entry name" value="MaoC_dehydratas"/>
    <property type="match status" value="1"/>
</dbReference>
<proteinExistence type="predicted"/>
<evidence type="ECO:0000313" key="2">
    <source>
        <dbReference type="EMBL" id="MBB6082670.1"/>
    </source>
</evidence>
<name>A0A7W9WND2_CASDE</name>
<sequence length="169" mass="18367">MTNPRGQPAAALRAFDSVRSLRDFVGRPAIRSASVVIGQDLIDRFACVTRDRQWIHVDPVRAAAESPYGGTIAHGFLLLSLLSCWQSSCIAFPGAAVVLNYGFDRVRFTAPVRSGARVSACFALDQVAEPRPGEARCAWAVTVRAEESPRPAVHADWRIVVRYEEAGSG</sequence>
<dbReference type="PANTHER" id="PTHR42993:SF1">
    <property type="entry name" value="MAOC-LIKE DEHYDRATASE DOMAIN-CONTAINING PROTEIN"/>
    <property type="match status" value="1"/>
</dbReference>
<comment type="caution">
    <text evidence="2">The sequence shown here is derived from an EMBL/GenBank/DDBJ whole genome shotgun (WGS) entry which is preliminary data.</text>
</comment>
<dbReference type="AlphaFoldDB" id="A0A7W9WND2"/>
<dbReference type="Gene3D" id="3.10.129.10">
    <property type="entry name" value="Hotdog Thioesterase"/>
    <property type="match status" value="1"/>
</dbReference>
<protein>
    <submittedName>
        <fullName evidence="2">Acyl dehydratase</fullName>
    </submittedName>
</protein>
<accession>A0A7W9WND2</accession>
<dbReference type="PANTHER" id="PTHR42993">
    <property type="entry name" value="MAOC-LIKE DEHYDRATASE DOMAIN-CONTAINING PROTEIN"/>
    <property type="match status" value="1"/>
</dbReference>
<dbReference type="InterPro" id="IPR039375">
    <property type="entry name" value="NodN-like"/>
</dbReference>
<dbReference type="RefSeq" id="WP_052355931.1">
    <property type="nucleotide sequence ID" value="NZ_JACHIB010000003.1"/>
</dbReference>
<dbReference type="InterPro" id="IPR002539">
    <property type="entry name" value="MaoC-like_dom"/>
</dbReference>
<dbReference type="SUPFAM" id="SSF54637">
    <property type="entry name" value="Thioesterase/thiol ester dehydrase-isomerase"/>
    <property type="match status" value="1"/>
</dbReference>
<dbReference type="Proteomes" id="UP000541136">
    <property type="component" value="Unassembled WGS sequence"/>
</dbReference>
<dbReference type="InterPro" id="IPR029069">
    <property type="entry name" value="HotDog_dom_sf"/>
</dbReference>
<evidence type="ECO:0000259" key="1">
    <source>
        <dbReference type="Pfam" id="PF01575"/>
    </source>
</evidence>
<reference evidence="2 3" key="1">
    <citation type="submission" date="2020-08" db="EMBL/GenBank/DDBJ databases">
        <title>Genomic Encyclopedia of Type Strains, Phase IV (KMG-IV): sequencing the most valuable type-strain genomes for metagenomic binning, comparative biology and taxonomic classification.</title>
        <authorList>
            <person name="Goeker M."/>
        </authorList>
    </citation>
    <scope>NUCLEOTIDE SEQUENCE [LARGE SCALE GENOMIC DNA]</scope>
    <source>
        <strain evidence="2 3">DSM 12141</strain>
    </source>
</reference>
<gene>
    <name evidence="2" type="ORF">HNR28_000695</name>
</gene>
<feature type="domain" description="MaoC-like" evidence="1">
    <location>
        <begin position="26"/>
        <end position="122"/>
    </location>
</feature>
<organism evidence="2 3">
    <name type="scientific">Castellaniella defragrans</name>
    <name type="common">Alcaligenes defragrans</name>
    <dbReference type="NCBI Taxonomy" id="75697"/>
    <lineage>
        <taxon>Bacteria</taxon>
        <taxon>Pseudomonadati</taxon>
        <taxon>Pseudomonadota</taxon>
        <taxon>Betaproteobacteria</taxon>
        <taxon>Burkholderiales</taxon>
        <taxon>Alcaligenaceae</taxon>
        <taxon>Castellaniella</taxon>
    </lineage>
</organism>
<dbReference type="EMBL" id="JACHIB010000003">
    <property type="protein sequence ID" value="MBB6082670.1"/>
    <property type="molecule type" value="Genomic_DNA"/>
</dbReference>
<dbReference type="CDD" id="cd03450">
    <property type="entry name" value="NodN"/>
    <property type="match status" value="1"/>
</dbReference>
<evidence type="ECO:0000313" key="3">
    <source>
        <dbReference type="Proteomes" id="UP000541136"/>
    </source>
</evidence>